<reference evidence="2 3" key="1">
    <citation type="submission" date="2010-04" db="EMBL/GenBank/DDBJ databases">
        <authorList>
            <person name="Qin X."/>
            <person name="Bachman B."/>
            <person name="Battles P."/>
            <person name="Bell A."/>
            <person name="Bess C."/>
            <person name="Bickham C."/>
            <person name="Chaboub L."/>
            <person name="Chen D."/>
            <person name="Coyle M."/>
            <person name="Deiros D.R."/>
            <person name="Dinh H."/>
            <person name="Forbes L."/>
            <person name="Fowler G."/>
            <person name="Francisco L."/>
            <person name="Fu Q."/>
            <person name="Gubbala S."/>
            <person name="Hale W."/>
            <person name="Han Y."/>
            <person name="Hemphill L."/>
            <person name="Highlander S.K."/>
            <person name="Hirani K."/>
            <person name="Hogues M."/>
            <person name="Jackson L."/>
            <person name="Jakkamsetti A."/>
            <person name="Javaid M."/>
            <person name="Jiang H."/>
            <person name="Korchina V."/>
            <person name="Kovar C."/>
            <person name="Lara F."/>
            <person name="Lee S."/>
            <person name="Mata R."/>
            <person name="Mathew T."/>
            <person name="Moen C."/>
            <person name="Morales K."/>
            <person name="Munidasa M."/>
            <person name="Nazareth L."/>
            <person name="Ngo R."/>
            <person name="Nguyen L."/>
            <person name="Okwuonu G."/>
            <person name="Ongeri F."/>
            <person name="Patil S."/>
            <person name="Petrosino J."/>
            <person name="Pham C."/>
            <person name="Pham P."/>
            <person name="Pu L.-L."/>
            <person name="Puazo M."/>
            <person name="Raj R."/>
            <person name="Reid J."/>
            <person name="Rouhana J."/>
            <person name="Saada N."/>
            <person name="Shang Y."/>
            <person name="Simmons D."/>
            <person name="Thornton R."/>
            <person name="Warren J."/>
            <person name="Weissenberger G."/>
            <person name="Zhang J."/>
            <person name="Zhang L."/>
            <person name="Zhou C."/>
            <person name="Zhu D."/>
            <person name="Muzny D."/>
            <person name="Worley K."/>
            <person name="Gibbs R."/>
        </authorList>
    </citation>
    <scope>NUCLEOTIDE SEQUENCE [LARGE SCALE GENOMIC DNA]</scope>
    <source>
        <strain evidence="2 3">ATCC 49957</strain>
    </source>
</reference>
<dbReference type="Proteomes" id="UP000005324">
    <property type="component" value="Unassembled WGS sequence"/>
</dbReference>
<gene>
    <name evidence="2" type="ORF">HMPREF0731_4001</name>
</gene>
<dbReference type="AlphaFoldDB" id="D5RSD9"/>
<sequence length="58" mass="6194">GPCRDHRPPRPGAGALDRRRDRGSPGALRRHPGAACAVARRCRPPAKAVDDMNRAAAE</sequence>
<organism evidence="2 3">
    <name type="scientific">Pseudoroseomonas cervicalis ATCC 49957</name>
    <dbReference type="NCBI Taxonomy" id="525371"/>
    <lineage>
        <taxon>Bacteria</taxon>
        <taxon>Pseudomonadati</taxon>
        <taxon>Pseudomonadota</taxon>
        <taxon>Alphaproteobacteria</taxon>
        <taxon>Acetobacterales</taxon>
        <taxon>Roseomonadaceae</taxon>
        <taxon>Roseomonas</taxon>
    </lineage>
</organism>
<evidence type="ECO:0000313" key="2">
    <source>
        <dbReference type="EMBL" id="EFH09762.1"/>
    </source>
</evidence>
<keyword evidence="3" id="KW-1185">Reference proteome</keyword>
<evidence type="ECO:0000256" key="1">
    <source>
        <dbReference type="SAM" id="MobiDB-lite"/>
    </source>
</evidence>
<evidence type="ECO:0000313" key="3">
    <source>
        <dbReference type="Proteomes" id="UP000005324"/>
    </source>
</evidence>
<comment type="caution">
    <text evidence="2">The sequence shown here is derived from an EMBL/GenBank/DDBJ whole genome shotgun (WGS) entry which is preliminary data.</text>
</comment>
<name>D5RSD9_9PROT</name>
<feature type="non-terminal residue" evidence="2">
    <location>
        <position position="1"/>
    </location>
</feature>
<protein>
    <submittedName>
        <fullName evidence="2">Uncharacterized protein</fullName>
    </submittedName>
</protein>
<accession>D5RSD9</accession>
<dbReference type="HOGENOM" id="CLU_2966616_0_0_5"/>
<proteinExistence type="predicted"/>
<feature type="region of interest" description="Disordered" evidence="1">
    <location>
        <begin position="1"/>
        <end position="34"/>
    </location>
</feature>
<dbReference type="EMBL" id="ADVL01000739">
    <property type="protein sequence ID" value="EFH09762.1"/>
    <property type="molecule type" value="Genomic_DNA"/>
</dbReference>